<comment type="caution">
    <text evidence="1">The sequence shown here is derived from an EMBL/GenBank/DDBJ whole genome shotgun (WGS) entry which is preliminary data.</text>
</comment>
<gene>
    <name evidence="1" type="ORF">Golob_014626</name>
</gene>
<dbReference type="Proteomes" id="UP000593572">
    <property type="component" value="Unassembled WGS sequence"/>
</dbReference>
<sequence>MHAPLSSRDIAQLVELRSYNWVVVITGWVSDCPGGNDSILYLNRWLTFSKSSMDRTWTIVRASGSPRFPHLGSLRKRINFGPCEQLDALSPFNPFSKMRQMEGNPMHQPHRLHPTDHRTMFNKWNALVIRSQVGQWRRHSTIKVVSCARGRSYCLSLAYMVESVGGLRGGGSPY</sequence>
<dbReference type="AlphaFoldDB" id="A0A7J8LYN5"/>
<reference evidence="1 2" key="1">
    <citation type="journal article" date="2019" name="Genome Biol. Evol.">
        <title>Insights into the evolution of the New World diploid cottons (Gossypium, subgenus Houzingenia) based on genome sequencing.</title>
        <authorList>
            <person name="Grover C.E."/>
            <person name="Arick M.A. 2nd"/>
            <person name="Thrash A."/>
            <person name="Conover J.L."/>
            <person name="Sanders W.S."/>
            <person name="Peterson D.G."/>
            <person name="Frelichowski J.E."/>
            <person name="Scheffler J.A."/>
            <person name="Scheffler B.E."/>
            <person name="Wendel J.F."/>
        </authorList>
    </citation>
    <scope>NUCLEOTIDE SEQUENCE [LARGE SCALE GENOMIC DNA]</scope>
    <source>
        <strain evidence="1">157</strain>
        <tissue evidence="1">Leaf</tissue>
    </source>
</reference>
<name>A0A7J8LYN5_9ROSI</name>
<keyword evidence="2" id="KW-1185">Reference proteome</keyword>
<evidence type="ECO:0000313" key="2">
    <source>
        <dbReference type="Proteomes" id="UP000593572"/>
    </source>
</evidence>
<accession>A0A7J8LYN5</accession>
<evidence type="ECO:0000313" key="1">
    <source>
        <dbReference type="EMBL" id="MBA0557565.1"/>
    </source>
</evidence>
<dbReference type="EMBL" id="JABEZX010000006">
    <property type="protein sequence ID" value="MBA0557565.1"/>
    <property type="molecule type" value="Genomic_DNA"/>
</dbReference>
<organism evidence="1 2">
    <name type="scientific">Gossypium lobatum</name>
    <dbReference type="NCBI Taxonomy" id="34289"/>
    <lineage>
        <taxon>Eukaryota</taxon>
        <taxon>Viridiplantae</taxon>
        <taxon>Streptophyta</taxon>
        <taxon>Embryophyta</taxon>
        <taxon>Tracheophyta</taxon>
        <taxon>Spermatophyta</taxon>
        <taxon>Magnoliopsida</taxon>
        <taxon>eudicotyledons</taxon>
        <taxon>Gunneridae</taxon>
        <taxon>Pentapetalae</taxon>
        <taxon>rosids</taxon>
        <taxon>malvids</taxon>
        <taxon>Malvales</taxon>
        <taxon>Malvaceae</taxon>
        <taxon>Malvoideae</taxon>
        <taxon>Gossypium</taxon>
    </lineage>
</organism>
<feature type="non-terminal residue" evidence="1">
    <location>
        <position position="174"/>
    </location>
</feature>
<proteinExistence type="predicted"/>
<protein>
    <submittedName>
        <fullName evidence="1">Uncharacterized protein</fullName>
    </submittedName>
</protein>